<organism evidence="2 3">
    <name type="scientific">Olleya aquimaris</name>
    <dbReference type="NCBI Taxonomy" id="639310"/>
    <lineage>
        <taxon>Bacteria</taxon>
        <taxon>Pseudomonadati</taxon>
        <taxon>Bacteroidota</taxon>
        <taxon>Flavobacteriia</taxon>
        <taxon>Flavobacteriales</taxon>
        <taxon>Flavobacteriaceae</taxon>
    </lineage>
</organism>
<dbReference type="EMBL" id="QLLO01000002">
    <property type="protein sequence ID" value="RAJ16849.1"/>
    <property type="molecule type" value="Genomic_DNA"/>
</dbReference>
<sequence length="397" mass="45988">MNPSAAGWIKKLIKELNPEELFKDNDLEVYYRHFRDCGFIYGSNVKVVNDWFNYEDFESDEICKINLVIALHIAYTNHITTNDFYTEVANFYNAINKKRVSFLEALIGSKNIKDQVERIINKRIQIDDNLIDKSFNYFITNALLFVDVLAFRNYLKTGNITEDAIQKYEAVIESIVLNTLNSKKNKSDYDKSLINLFEQSLRYQRDTVLMFNEAINTVDTNLFARYCLDLAAMATWTDAKIDNEEELFLNTLGDKLNLTQHQIDEASKTIEDFYKTYRDKVPLLGSKNIVKTFYDNSSNMVLKLIKRNSKRLTKELSESKELLVLLSHSTIRDLSKEEQKKVQDQLLDIFKSVPSLAIFLLPGGALLLPLVVKFIPKLLPSAFDDNRIEDEIEEDNA</sequence>
<dbReference type="AlphaFoldDB" id="A0A327RIW7"/>
<reference evidence="2 3" key="1">
    <citation type="submission" date="2018-06" db="EMBL/GenBank/DDBJ databases">
        <title>Genomic Encyclopedia of Archaeal and Bacterial Type Strains, Phase II (KMG-II): from individual species to whole genera.</title>
        <authorList>
            <person name="Goeker M."/>
        </authorList>
    </citation>
    <scope>NUCLEOTIDE SEQUENCE [LARGE SCALE GENOMIC DNA]</scope>
    <source>
        <strain evidence="2 3">DSM 24464</strain>
    </source>
</reference>
<evidence type="ECO:0000313" key="2">
    <source>
        <dbReference type="EMBL" id="RAJ16849.1"/>
    </source>
</evidence>
<evidence type="ECO:0000313" key="3">
    <source>
        <dbReference type="Proteomes" id="UP000248703"/>
    </source>
</evidence>
<name>A0A327RIW7_9FLAO</name>
<accession>A0A327RIW7</accession>
<gene>
    <name evidence="2" type="ORF">LY08_00625</name>
</gene>
<feature type="domain" description="Letm1 RBD" evidence="1">
    <location>
        <begin position="334"/>
        <end position="391"/>
    </location>
</feature>
<proteinExistence type="predicted"/>
<dbReference type="Proteomes" id="UP000248703">
    <property type="component" value="Unassembled WGS sequence"/>
</dbReference>
<dbReference type="OrthoDB" id="1421172at2"/>
<dbReference type="RefSeq" id="WP_111658979.1">
    <property type="nucleotide sequence ID" value="NZ_QLLO01000002.1"/>
</dbReference>
<dbReference type="Pfam" id="PF07766">
    <property type="entry name" value="LETM1_RBD"/>
    <property type="match status" value="1"/>
</dbReference>
<protein>
    <submittedName>
        <fullName evidence="2">LETM1-like protein</fullName>
    </submittedName>
</protein>
<dbReference type="InterPro" id="IPR033122">
    <property type="entry name" value="LETM1-like_RBD"/>
</dbReference>
<keyword evidence="3" id="KW-1185">Reference proteome</keyword>
<comment type="caution">
    <text evidence="2">The sequence shown here is derived from an EMBL/GenBank/DDBJ whole genome shotgun (WGS) entry which is preliminary data.</text>
</comment>
<dbReference type="NCBIfam" id="NF040639">
    <property type="entry name" value="LETM1_rel_film"/>
    <property type="match status" value="1"/>
</dbReference>
<dbReference type="GO" id="GO:0043022">
    <property type="term" value="F:ribosome binding"/>
    <property type="evidence" value="ECO:0007669"/>
    <property type="project" value="InterPro"/>
</dbReference>
<evidence type="ECO:0000259" key="1">
    <source>
        <dbReference type="Pfam" id="PF07766"/>
    </source>
</evidence>